<proteinExistence type="predicted"/>
<protein>
    <recommendedName>
        <fullName evidence="1">F-box domain-containing protein</fullName>
    </recommendedName>
</protein>
<dbReference type="CDD" id="cd22157">
    <property type="entry name" value="F-box_AtFBW1-like"/>
    <property type="match status" value="1"/>
</dbReference>
<evidence type="ECO:0000313" key="3">
    <source>
        <dbReference type="Proteomes" id="UP001443914"/>
    </source>
</evidence>
<reference evidence="2" key="1">
    <citation type="submission" date="2024-03" db="EMBL/GenBank/DDBJ databases">
        <title>WGS assembly of Saponaria officinalis var. Norfolk2.</title>
        <authorList>
            <person name="Jenkins J."/>
            <person name="Shu S."/>
            <person name="Grimwood J."/>
            <person name="Barry K."/>
            <person name="Goodstein D."/>
            <person name="Schmutz J."/>
            <person name="Leebens-Mack J."/>
            <person name="Osbourn A."/>
        </authorList>
    </citation>
    <scope>NUCLEOTIDE SEQUENCE [LARGE SCALE GENOMIC DNA]</scope>
    <source>
        <strain evidence="2">JIC</strain>
    </source>
</reference>
<dbReference type="Pfam" id="PF07734">
    <property type="entry name" value="FBA_1"/>
    <property type="match status" value="1"/>
</dbReference>
<dbReference type="SMART" id="SM00256">
    <property type="entry name" value="FBOX"/>
    <property type="match status" value="1"/>
</dbReference>
<comment type="caution">
    <text evidence="2">The sequence shown here is derived from an EMBL/GenBank/DDBJ whole genome shotgun (WGS) entry which is preliminary data.</text>
</comment>
<feature type="domain" description="F-box" evidence="1">
    <location>
        <begin position="15"/>
        <end position="56"/>
    </location>
</feature>
<dbReference type="InterPro" id="IPR050796">
    <property type="entry name" value="SCF_F-box_component"/>
</dbReference>
<dbReference type="EMBL" id="JBDFQZ010000014">
    <property type="protein sequence ID" value="KAK9663963.1"/>
    <property type="molecule type" value="Genomic_DNA"/>
</dbReference>
<dbReference type="SUPFAM" id="SSF81383">
    <property type="entry name" value="F-box domain"/>
    <property type="match status" value="1"/>
</dbReference>
<dbReference type="InterPro" id="IPR006527">
    <property type="entry name" value="F-box-assoc_dom_typ1"/>
</dbReference>
<accession>A0AAW1GG97</accession>
<dbReference type="NCBIfam" id="TIGR01640">
    <property type="entry name" value="F_box_assoc_1"/>
    <property type="match status" value="1"/>
</dbReference>
<dbReference type="InterPro" id="IPR017451">
    <property type="entry name" value="F-box-assoc_interact_dom"/>
</dbReference>
<evidence type="ECO:0000259" key="1">
    <source>
        <dbReference type="SMART" id="SM00256"/>
    </source>
</evidence>
<organism evidence="2 3">
    <name type="scientific">Saponaria officinalis</name>
    <name type="common">Common soapwort</name>
    <name type="synonym">Lychnis saponaria</name>
    <dbReference type="NCBI Taxonomy" id="3572"/>
    <lineage>
        <taxon>Eukaryota</taxon>
        <taxon>Viridiplantae</taxon>
        <taxon>Streptophyta</taxon>
        <taxon>Embryophyta</taxon>
        <taxon>Tracheophyta</taxon>
        <taxon>Spermatophyta</taxon>
        <taxon>Magnoliopsida</taxon>
        <taxon>eudicotyledons</taxon>
        <taxon>Gunneridae</taxon>
        <taxon>Pentapetalae</taxon>
        <taxon>Caryophyllales</taxon>
        <taxon>Caryophyllaceae</taxon>
        <taxon>Caryophylleae</taxon>
        <taxon>Saponaria</taxon>
    </lineage>
</organism>
<sequence>MGDEKTQVMQHQNYLSDDLITQEILTRLPVKSIFRFKSVSKQWYSTLSSSDFAISHLKKSPFFHHTAPVHTLFIKAGMNYYLFSYDDHHNSNDFEDHLVKLDFEFGIGKKCLHFTSCCNGLICLTAPREEYFILWNPATRKLHKYESDGYFNDLKMLFDLSSARGLMLFDLSCARGFGYSSSVDDYKYVTIFFQLFTKHDTIVHVFSLRENKWRKLDVDLNKILVNGQGVLLDEKLYWSGFDGQSNQVIISFDLGLEKFDIFQYPNSEDDKLGVVGECLCRFRFDRLDLLKPPTILKSIGLPQHVRLDIFSEVIGFKTTGKFFVTRHFTSEVQDGPKRMLGLVDIGTEPVQCTMLLGATGPFNIAAYVPSLVLPFSFV</sequence>
<evidence type="ECO:0000313" key="2">
    <source>
        <dbReference type="EMBL" id="KAK9663963.1"/>
    </source>
</evidence>
<dbReference type="AlphaFoldDB" id="A0AAW1GG97"/>
<dbReference type="SUPFAM" id="SSF50965">
    <property type="entry name" value="Galactose oxidase, central domain"/>
    <property type="match status" value="1"/>
</dbReference>
<dbReference type="PANTHER" id="PTHR31672">
    <property type="entry name" value="BNACNNG10540D PROTEIN"/>
    <property type="match status" value="1"/>
</dbReference>
<gene>
    <name evidence="2" type="ORF">RND81_14G009500</name>
</gene>
<dbReference type="Pfam" id="PF00646">
    <property type="entry name" value="F-box"/>
    <property type="match status" value="1"/>
</dbReference>
<dbReference type="PANTHER" id="PTHR31672:SF13">
    <property type="entry name" value="F-BOX PROTEIN CPR30-LIKE"/>
    <property type="match status" value="1"/>
</dbReference>
<dbReference type="InterPro" id="IPR036047">
    <property type="entry name" value="F-box-like_dom_sf"/>
</dbReference>
<name>A0AAW1GG97_SAPOF</name>
<dbReference type="InterPro" id="IPR011043">
    <property type="entry name" value="Gal_Oxase/kelch_b-propeller"/>
</dbReference>
<keyword evidence="3" id="KW-1185">Reference proteome</keyword>
<dbReference type="Proteomes" id="UP001443914">
    <property type="component" value="Unassembled WGS sequence"/>
</dbReference>
<dbReference type="InterPro" id="IPR001810">
    <property type="entry name" value="F-box_dom"/>
</dbReference>